<sequence>MAEAAENSTAEVRISPASERAAATSALGSSVAARMQADCIRAARAWCKLGDGGLCFVLKTARDQWIKAQAASGKGEVDFYIGTSGLPLVAEGTALLPDVFRSNMAHTDSLPQVFQNQAESKGHDSGKAKHAAAPAAPAKALSAKDTDLLGAAASFIAPPRPSDGIMRPADRHPLPGGPLAPCGWMLDHIAQREPEAERSLMHRLSSQRLLVWNRNYNIKPREISTAQGRLAAALASLGASRGPPAPGGRGSAAVGVLARVALAAVGRGGAGEVGQRIRDEILSVQQRNNCKGGMMEEWHQKLHNNTSPDDVVICQALLDYIAAGLDIQAYWRTLARANITAQRLASFDRAITSEPRFSGQQAEGLQRDLSAYMQTLKAVHGGDDLRSAINNVLGYEETDMKGGAAVVAKLVANAGHRVMVQLEGADVNVSFGSSS</sequence>
<evidence type="ECO:0000313" key="2">
    <source>
        <dbReference type="Proteomes" id="UP000236333"/>
    </source>
</evidence>
<accession>A0A2J8AEV4</accession>
<name>A0A2J8AEV4_9CHLO</name>
<reference evidence="1 2" key="1">
    <citation type="journal article" date="2017" name="Mol. Biol. Evol.">
        <title>The 4-celled Tetrabaena socialis nuclear genome reveals the essential components for genetic control of cell number at the origin of multicellularity in the volvocine lineage.</title>
        <authorList>
            <person name="Featherston J."/>
            <person name="Arakaki Y."/>
            <person name="Hanschen E.R."/>
            <person name="Ferris P.J."/>
            <person name="Michod R.E."/>
            <person name="Olson B.J.S.C."/>
            <person name="Nozaki H."/>
            <person name="Durand P.M."/>
        </authorList>
    </citation>
    <scope>NUCLEOTIDE SEQUENCE [LARGE SCALE GENOMIC DNA]</scope>
    <source>
        <strain evidence="1 2">NIES-571</strain>
    </source>
</reference>
<keyword evidence="2" id="KW-1185">Reference proteome</keyword>
<dbReference type="GO" id="GO:0016301">
    <property type="term" value="F:kinase activity"/>
    <property type="evidence" value="ECO:0007669"/>
    <property type="project" value="UniProtKB-KW"/>
</dbReference>
<dbReference type="PANTHER" id="PTHR46999:SF1">
    <property type="entry name" value="ALPHA-GLUCAN WATER DIKINASE 1, CHLOROPLASTIC"/>
    <property type="match status" value="1"/>
</dbReference>
<dbReference type="OrthoDB" id="551096at2759"/>
<dbReference type="Proteomes" id="UP000236333">
    <property type="component" value="Unassembled WGS sequence"/>
</dbReference>
<keyword evidence="1" id="KW-0808">Transferase</keyword>
<gene>
    <name evidence="1" type="ORF">TSOC_002175</name>
</gene>
<dbReference type="PANTHER" id="PTHR46999">
    <property type="entry name" value="ALPHA-GLUCAN WATER DIKINASE 1, CHLOROPLASTIC-RELATED"/>
    <property type="match status" value="1"/>
</dbReference>
<comment type="caution">
    <text evidence="1">The sequence shown here is derived from an EMBL/GenBank/DDBJ whole genome shotgun (WGS) entry which is preliminary data.</text>
</comment>
<protein>
    <submittedName>
        <fullName evidence="1">Alpha-glucan water dikinase, chloroplastic</fullName>
    </submittedName>
</protein>
<proteinExistence type="predicted"/>
<evidence type="ECO:0000313" key="1">
    <source>
        <dbReference type="EMBL" id="PNH11039.1"/>
    </source>
</evidence>
<keyword evidence="1" id="KW-0418">Kinase</keyword>
<organism evidence="1 2">
    <name type="scientific">Tetrabaena socialis</name>
    <dbReference type="NCBI Taxonomy" id="47790"/>
    <lineage>
        <taxon>Eukaryota</taxon>
        <taxon>Viridiplantae</taxon>
        <taxon>Chlorophyta</taxon>
        <taxon>core chlorophytes</taxon>
        <taxon>Chlorophyceae</taxon>
        <taxon>CS clade</taxon>
        <taxon>Chlamydomonadales</taxon>
        <taxon>Tetrabaenaceae</taxon>
        <taxon>Tetrabaena</taxon>
    </lineage>
</organism>
<dbReference type="AlphaFoldDB" id="A0A2J8AEV4"/>
<dbReference type="EMBL" id="PGGS01000040">
    <property type="protein sequence ID" value="PNH11039.1"/>
    <property type="molecule type" value="Genomic_DNA"/>
</dbReference>